<dbReference type="AlphaFoldDB" id="A0A5S4F276"/>
<dbReference type="RefSeq" id="WP_138672099.1">
    <property type="nucleotide sequence ID" value="NZ_VCKY01000208.1"/>
</dbReference>
<dbReference type="OrthoDB" id="9811006at2"/>
<protein>
    <submittedName>
        <fullName evidence="3">YceI family protein</fullName>
    </submittedName>
</protein>
<reference evidence="3 4" key="1">
    <citation type="submission" date="2019-05" db="EMBL/GenBank/DDBJ databases">
        <title>Draft genome sequence of Nonomuraea turkmeniaca DSM 43926.</title>
        <authorList>
            <person name="Saricaoglu S."/>
            <person name="Isik K."/>
        </authorList>
    </citation>
    <scope>NUCLEOTIDE SEQUENCE [LARGE SCALE GENOMIC DNA]</scope>
    <source>
        <strain evidence="3 4">DSM 43926</strain>
    </source>
</reference>
<dbReference type="SUPFAM" id="SSF101874">
    <property type="entry name" value="YceI-like"/>
    <property type="match status" value="1"/>
</dbReference>
<dbReference type="PANTHER" id="PTHR34406">
    <property type="entry name" value="PROTEIN YCEI"/>
    <property type="match status" value="1"/>
</dbReference>
<organism evidence="3 4">
    <name type="scientific">Nonomuraea turkmeniaca</name>
    <dbReference type="NCBI Taxonomy" id="103838"/>
    <lineage>
        <taxon>Bacteria</taxon>
        <taxon>Bacillati</taxon>
        <taxon>Actinomycetota</taxon>
        <taxon>Actinomycetes</taxon>
        <taxon>Streptosporangiales</taxon>
        <taxon>Streptosporangiaceae</taxon>
        <taxon>Nonomuraea</taxon>
    </lineage>
</organism>
<dbReference type="InterPro" id="IPR007372">
    <property type="entry name" value="Lipid/polyisoprenoid-bd_YceI"/>
</dbReference>
<dbReference type="SMART" id="SM00867">
    <property type="entry name" value="YceI"/>
    <property type="match status" value="1"/>
</dbReference>
<accession>A0A5S4F276</accession>
<dbReference type="Proteomes" id="UP000309128">
    <property type="component" value="Unassembled WGS sequence"/>
</dbReference>
<comment type="caution">
    <text evidence="3">The sequence shown here is derived from an EMBL/GenBank/DDBJ whole genome shotgun (WGS) entry which is preliminary data.</text>
</comment>
<evidence type="ECO:0000313" key="4">
    <source>
        <dbReference type="Proteomes" id="UP000309128"/>
    </source>
</evidence>
<feature type="domain" description="Lipid/polyisoprenoid-binding YceI-like" evidence="2">
    <location>
        <begin position="17"/>
        <end position="185"/>
    </location>
</feature>
<evidence type="ECO:0000256" key="1">
    <source>
        <dbReference type="ARBA" id="ARBA00008812"/>
    </source>
</evidence>
<proteinExistence type="inferred from homology"/>
<evidence type="ECO:0000313" key="3">
    <source>
        <dbReference type="EMBL" id="TMR09981.1"/>
    </source>
</evidence>
<evidence type="ECO:0000259" key="2">
    <source>
        <dbReference type="SMART" id="SM00867"/>
    </source>
</evidence>
<sequence length="188" mass="20505">MTTTRTWESLTVPAAGTYNLDVAHTRIGFVVKHMMVSKVRGHFDTFTGSVTIAENPLESTAELTIKTDSISTGMPDRDGHLRSDDFLATEKFPEITFKSTRVVGHAGDEFTVAGDLTVRDVTKEIELTVEYGGVGTNPWGAQVWGFSIHAEFDREDFGLTWNQALETGGVLVGKKVKIEIEGEANPAA</sequence>
<name>A0A5S4F276_9ACTN</name>
<keyword evidence="4" id="KW-1185">Reference proteome</keyword>
<dbReference type="PANTHER" id="PTHR34406:SF1">
    <property type="entry name" value="PROTEIN YCEI"/>
    <property type="match status" value="1"/>
</dbReference>
<comment type="similarity">
    <text evidence="1">Belongs to the UPF0312 family.</text>
</comment>
<dbReference type="Gene3D" id="2.40.128.110">
    <property type="entry name" value="Lipid/polyisoprenoid-binding, YceI-like"/>
    <property type="match status" value="1"/>
</dbReference>
<dbReference type="EMBL" id="VCKY01000208">
    <property type="protein sequence ID" value="TMR09981.1"/>
    <property type="molecule type" value="Genomic_DNA"/>
</dbReference>
<gene>
    <name evidence="3" type="ORF">ETD86_41425</name>
</gene>
<dbReference type="Pfam" id="PF04264">
    <property type="entry name" value="YceI"/>
    <property type="match status" value="1"/>
</dbReference>
<dbReference type="InterPro" id="IPR036761">
    <property type="entry name" value="TTHA0802/YceI-like_sf"/>
</dbReference>